<accession>A0AAN9M1V0</accession>
<reference evidence="3 4" key="1">
    <citation type="submission" date="2024-01" db="EMBL/GenBank/DDBJ databases">
        <title>The genomes of 5 underutilized Papilionoideae crops provide insights into root nodulation and disease resistanc.</title>
        <authorList>
            <person name="Jiang F."/>
        </authorList>
    </citation>
    <scope>NUCLEOTIDE SEQUENCE [LARGE SCALE GENOMIC DNA]</scope>
    <source>
        <strain evidence="3">LVBAO_FW01</strain>
        <tissue evidence="3">Leaves</tissue>
    </source>
</reference>
<keyword evidence="1" id="KW-0812">Transmembrane</keyword>
<keyword evidence="4" id="KW-1185">Reference proteome</keyword>
<keyword evidence="2" id="KW-0732">Signal</keyword>
<keyword evidence="1" id="KW-1133">Transmembrane helix</keyword>
<evidence type="ECO:0000313" key="4">
    <source>
        <dbReference type="Proteomes" id="UP001367508"/>
    </source>
</evidence>
<comment type="caution">
    <text evidence="3">The sequence shown here is derived from an EMBL/GenBank/DDBJ whole genome shotgun (WGS) entry which is preliminary data.</text>
</comment>
<sequence>MLRRLRLCLCGFVSLTLAHQILCLFVKTVEFCGFRSWDTFGGHIHVFVLGFALTVIGFYLEIDIANISP</sequence>
<evidence type="ECO:0000313" key="3">
    <source>
        <dbReference type="EMBL" id="KAK7343792.1"/>
    </source>
</evidence>
<name>A0AAN9M1V0_CANGL</name>
<proteinExistence type="predicted"/>
<feature type="chain" id="PRO_5042858185" evidence="2">
    <location>
        <begin position="19"/>
        <end position="69"/>
    </location>
</feature>
<dbReference type="EMBL" id="JAYMYQ010000003">
    <property type="protein sequence ID" value="KAK7343792.1"/>
    <property type="molecule type" value="Genomic_DNA"/>
</dbReference>
<dbReference type="AlphaFoldDB" id="A0AAN9M1V0"/>
<keyword evidence="1" id="KW-0472">Membrane</keyword>
<dbReference type="Proteomes" id="UP001367508">
    <property type="component" value="Unassembled WGS sequence"/>
</dbReference>
<feature type="signal peptide" evidence="2">
    <location>
        <begin position="1"/>
        <end position="18"/>
    </location>
</feature>
<evidence type="ECO:0000256" key="2">
    <source>
        <dbReference type="SAM" id="SignalP"/>
    </source>
</evidence>
<gene>
    <name evidence="3" type="ORF">VNO77_12827</name>
</gene>
<feature type="transmembrane region" description="Helical" evidence="1">
    <location>
        <begin position="39"/>
        <end position="60"/>
    </location>
</feature>
<protein>
    <submittedName>
        <fullName evidence="3">Uncharacterized protein</fullName>
    </submittedName>
</protein>
<organism evidence="3 4">
    <name type="scientific">Canavalia gladiata</name>
    <name type="common">Sword bean</name>
    <name type="synonym">Dolichos gladiatus</name>
    <dbReference type="NCBI Taxonomy" id="3824"/>
    <lineage>
        <taxon>Eukaryota</taxon>
        <taxon>Viridiplantae</taxon>
        <taxon>Streptophyta</taxon>
        <taxon>Embryophyta</taxon>
        <taxon>Tracheophyta</taxon>
        <taxon>Spermatophyta</taxon>
        <taxon>Magnoliopsida</taxon>
        <taxon>eudicotyledons</taxon>
        <taxon>Gunneridae</taxon>
        <taxon>Pentapetalae</taxon>
        <taxon>rosids</taxon>
        <taxon>fabids</taxon>
        <taxon>Fabales</taxon>
        <taxon>Fabaceae</taxon>
        <taxon>Papilionoideae</taxon>
        <taxon>50 kb inversion clade</taxon>
        <taxon>NPAAA clade</taxon>
        <taxon>indigoferoid/millettioid clade</taxon>
        <taxon>Phaseoleae</taxon>
        <taxon>Canavalia</taxon>
    </lineage>
</organism>
<evidence type="ECO:0000256" key="1">
    <source>
        <dbReference type="SAM" id="Phobius"/>
    </source>
</evidence>